<evidence type="ECO:0000256" key="1">
    <source>
        <dbReference type="ARBA" id="ARBA00004202"/>
    </source>
</evidence>
<dbReference type="Gene3D" id="1.10.8.20">
    <property type="entry name" value="N-terminal domain of phosphatidylinositol transfer protein sec14p"/>
    <property type="match status" value="1"/>
</dbReference>
<protein>
    <submittedName>
        <fullName evidence="8">Phosphatidylinositol/phosphatidylcholine transfer protein SFH13</fullName>
    </submittedName>
</protein>
<dbReference type="PROSITE" id="PS50191">
    <property type="entry name" value="CRAL_TRIO"/>
    <property type="match status" value="1"/>
</dbReference>
<dbReference type="GO" id="GO:0005886">
    <property type="term" value="C:plasma membrane"/>
    <property type="evidence" value="ECO:0007669"/>
    <property type="project" value="UniProtKB-SubCell"/>
</dbReference>
<keyword evidence="4" id="KW-0333">Golgi apparatus</keyword>
<dbReference type="SMART" id="SM01100">
    <property type="entry name" value="CRAL_TRIO_N"/>
    <property type="match status" value="1"/>
</dbReference>
<dbReference type="AlphaFoldDB" id="A0AAD8IUZ0"/>
<comment type="subcellular location">
    <subcellularLocation>
        <location evidence="1">Cell membrane</location>
        <topology evidence="1">Peripheral membrane protein</topology>
    </subcellularLocation>
    <subcellularLocation>
        <location evidence="2">Golgi apparatus membrane</location>
        <topology evidence="2">Peripheral membrane protein</topology>
    </subcellularLocation>
</comment>
<evidence type="ECO:0000259" key="7">
    <source>
        <dbReference type="PROSITE" id="PS50191"/>
    </source>
</evidence>
<name>A0AAD8IUZ0_9APIA</name>
<dbReference type="PANTHER" id="PTHR45657">
    <property type="entry name" value="CRAL-TRIO DOMAIN-CONTAINING PROTEIN YKL091C-RELATED"/>
    <property type="match status" value="1"/>
</dbReference>
<feature type="region of interest" description="Disordered" evidence="6">
    <location>
        <begin position="92"/>
        <end position="140"/>
    </location>
</feature>
<reference evidence="8" key="2">
    <citation type="submission" date="2023-05" db="EMBL/GenBank/DDBJ databases">
        <authorList>
            <person name="Schelkunov M.I."/>
        </authorList>
    </citation>
    <scope>NUCLEOTIDE SEQUENCE</scope>
    <source>
        <strain evidence="8">Hsosn_3</strain>
        <tissue evidence="8">Leaf</tissue>
    </source>
</reference>
<evidence type="ECO:0000256" key="2">
    <source>
        <dbReference type="ARBA" id="ARBA00004395"/>
    </source>
</evidence>
<evidence type="ECO:0000256" key="3">
    <source>
        <dbReference type="ARBA" id="ARBA00022927"/>
    </source>
</evidence>
<dbReference type="Proteomes" id="UP001237642">
    <property type="component" value="Unassembled WGS sequence"/>
</dbReference>
<keyword evidence="3" id="KW-0653">Protein transport</keyword>
<dbReference type="InterPro" id="IPR011074">
    <property type="entry name" value="CRAL/TRIO_N_dom"/>
</dbReference>
<dbReference type="Pfam" id="PF00650">
    <property type="entry name" value="CRAL_TRIO"/>
    <property type="match status" value="1"/>
</dbReference>
<evidence type="ECO:0000313" key="8">
    <source>
        <dbReference type="EMBL" id="KAK1391694.1"/>
    </source>
</evidence>
<feature type="compositionally biased region" description="Basic and acidic residues" evidence="6">
    <location>
        <begin position="102"/>
        <end position="140"/>
    </location>
</feature>
<dbReference type="GO" id="GO:0015031">
    <property type="term" value="P:protein transport"/>
    <property type="evidence" value="ECO:0007669"/>
    <property type="project" value="UniProtKB-KW"/>
</dbReference>
<dbReference type="InterPro" id="IPR036273">
    <property type="entry name" value="CRAL/TRIO_N_dom_sf"/>
</dbReference>
<dbReference type="SMART" id="SM00516">
    <property type="entry name" value="SEC14"/>
    <property type="match status" value="1"/>
</dbReference>
<reference evidence="8" key="1">
    <citation type="submission" date="2023-02" db="EMBL/GenBank/DDBJ databases">
        <title>Genome of toxic invasive species Heracleum sosnowskyi carries increased number of genes despite the absence of recent whole-genome duplications.</title>
        <authorList>
            <person name="Schelkunov M."/>
            <person name="Shtratnikova V."/>
            <person name="Makarenko M."/>
            <person name="Klepikova A."/>
            <person name="Omelchenko D."/>
            <person name="Novikova G."/>
            <person name="Obukhova E."/>
            <person name="Bogdanov V."/>
            <person name="Penin A."/>
            <person name="Logacheva M."/>
        </authorList>
    </citation>
    <scope>NUCLEOTIDE SEQUENCE</scope>
    <source>
        <strain evidence="8">Hsosn_3</strain>
        <tissue evidence="8">Leaf</tissue>
    </source>
</reference>
<feature type="domain" description="CRAL-TRIO" evidence="7">
    <location>
        <begin position="219"/>
        <end position="394"/>
    </location>
</feature>
<organism evidence="8 9">
    <name type="scientific">Heracleum sosnowskyi</name>
    <dbReference type="NCBI Taxonomy" id="360622"/>
    <lineage>
        <taxon>Eukaryota</taxon>
        <taxon>Viridiplantae</taxon>
        <taxon>Streptophyta</taxon>
        <taxon>Embryophyta</taxon>
        <taxon>Tracheophyta</taxon>
        <taxon>Spermatophyta</taxon>
        <taxon>Magnoliopsida</taxon>
        <taxon>eudicotyledons</taxon>
        <taxon>Gunneridae</taxon>
        <taxon>Pentapetalae</taxon>
        <taxon>asterids</taxon>
        <taxon>campanulids</taxon>
        <taxon>Apiales</taxon>
        <taxon>Apiaceae</taxon>
        <taxon>Apioideae</taxon>
        <taxon>apioid superclade</taxon>
        <taxon>Tordylieae</taxon>
        <taxon>Tordyliinae</taxon>
        <taxon>Heracleum</taxon>
    </lineage>
</organism>
<dbReference type="Pfam" id="PF03765">
    <property type="entry name" value="CRAL_TRIO_N"/>
    <property type="match status" value="1"/>
</dbReference>
<dbReference type="CDD" id="cd00170">
    <property type="entry name" value="SEC14"/>
    <property type="match status" value="1"/>
</dbReference>
<comment type="similarity">
    <text evidence="5">Belongs to the SFH family.</text>
</comment>
<dbReference type="Gene3D" id="3.40.525.10">
    <property type="entry name" value="CRAL-TRIO lipid binding domain"/>
    <property type="match status" value="1"/>
</dbReference>
<dbReference type="GO" id="GO:0000139">
    <property type="term" value="C:Golgi membrane"/>
    <property type="evidence" value="ECO:0007669"/>
    <property type="project" value="UniProtKB-SubCell"/>
</dbReference>
<dbReference type="InterPro" id="IPR051026">
    <property type="entry name" value="PI/PC_transfer"/>
</dbReference>
<evidence type="ECO:0000313" key="9">
    <source>
        <dbReference type="Proteomes" id="UP001237642"/>
    </source>
</evidence>
<evidence type="ECO:0000256" key="4">
    <source>
        <dbReference type="ARBA" id="ARBA00023034"/>
    </source>
</evidence>
<dbReference type="EMBL" id="JAUIZM010000003">
    <property type="protein sequence ID" value="KAK1391694.1"/>
    <property type="molecule type" value="Genomic_DNA"/>
</dbReference>
<dbReference type="SUPFAM" id="SSF46938">
    <property type="entry name" value="CRAL/TRIO N-terminal domain"/>
    <property type="match status" value="1"/>
</dbReference>
<keyword evidence="9" id="KW-1185">Reference proteome</keyword>
<gene>
    <name evidence="8" type="ORF">POM88_010750</name>
</gene>
<dbReference type="InterPro" id="IPR001251">
    <property type="entry name" value="CRAL-TRIO_dom"/>
</dbReference>
<accession>A0AAD8IUZ0</accession>
<feature type="region of interest" description="Disordered" evidence="6">
    <location>
        <begin position="423"/>
        <end position="448"/>
    </location>
</feature>
<feature type="compositionally biased region" description="Polar residues" evidence="6">
    <location>
        <begin position="423"/>
        <end position="433"/>
    </location>
</feature>
<dbReference type="SUPFAM" id="SSF52087">
    <property type="entry name" value="CRAL/TRIO domain"/>
    <property type="match status" value="1"/>
</dbReference>
<dbReference type="PANTHER" id="PTHR45657:SF5">
    <property type="entry name" value="PHOSPHATIDYLINOSITOL_PHOSPHATIDYLCHOLINE TRANSFER PROTEIN SFH6"/>
    <property type="match status" value="1"/>
</dbReference>
<sequence length="448" mass="51181">MEYKEEEYVNSCATEAVEMPSELLMAALCNIQTSIEGFLRDLTYLGSDRERNALADRRIYVGKQLSSIVSDIWLIPVIGNGGSYSDDLKKQFQSDQQNAGDKNTREGTSKEKEMHAPNDLEISVGKETRSENRKGDDKVSFETESLLKSEELKAVEAFRLALIKENLLPTRFDDQYMMLRFLKARKFDVEKSKSMWVNMLQWRQDFGTDAILEDFNFPELDEVLKYHCHAHHGVDKDGRPIYIERIGKVDPSKLMQVTTWDRIVKYHVQDFEKRVLMKFPACSISAKRHIDSITVILDVQGVEPKKFAGSINEVMDKMRLIDTNYYPETLHRMFIVNSGPVFWMAWNFFCKKYIDSTTLSKIQVLGKKYQHKLLEIIDKSELPEFLGGSCTCMDQGGCLRSNKGPWNDPNVLEMVRGSQAECSTQIGNTSKSDGTTTGGGKLSYPQTN</sequence>
<comment type="caution">
    <text evidence="8">The sequence shown here is derived from an EMBL/GenBank/DDBJ whole genome shotgun (WGS) entry which is preliminary data.</text>
</comment>
<dbReference type="InterPro" id="IPR036865">
    <property type="entry name" value="CRAL-TRIO_dom_sf"/>
</dbReference>
<evidence type="ECO:0000256" key="5">
    <source>
        <dbReference type="ARBA" id="ARBA00038020"/>
    </source>
</evidence>
<proteinExistence type="inferred from homology"/>
<keyword evidence="3" id="KW-0813">Transport</keyword>
<evidence type="ECO:0000256" key="6">
    <source>
        <dbReference type="SAM" id="MobiDB-lite"/>
    </source>
</evidence>